<dbReference type="Proteomes" id="UP000887575">
    <property type="component" value="Unassembled WGS sequence"/>
</dbReference>
<name>A0AAF3F029_9BILA</name>
<organism evidence="3 4">
    <name type="scientific">Mesorhabditis belari</name>
    <dbReference type="NCBI Taxonomy" id="2138241"/>
    <lineage>
        <taxon>Eukaryota</taxon>
        <taxon>Metazoa</taxon>
        <taxon>Ecdysozoa</taxon>
        <taxon>Nematoda</taxon>
        <taxon>Chromadorea</taxon>
        <taxon>Rhabditida</taxon>
        <taxon>Rhabditina</taxon>
        <taxon>Rhabditomorpha</taxon>
        <taxon>Rhabditoidea</taxon>
        <taxon>Rhabditidae</taxon>
        <taxon>Mesorhabditinae</taxon>
        <taxon>Mesorhabditis</taxon>
    </lineage>
</organism>
<keyword evidence="2" id="KW-1133">Transmembrane helix</keyword>
<feature type="transmembrane region" description="Helical" evidence="2">
    <location>
        <begin position="89"/>
        <end position="108"/>
    </location>
</feature>
<keyword evidence="2" id="KW-0472">Membrane</keyword>
<evidence type="ECO:0000313" key="3">
    <source>
        <dbReference type="Proteomes" id="UP000887575"/>
    </source>
</evidence>
<evidence type="ECO:0000313" key="4">
    <source>
        <dbReference type="WBParaSite" id="MBELARI_LOCUS19839"/>
    </source>
</evidence>
<keyword evidence="2" id="KW-0812">Transmembrane</keyword>
<feature type="compositionally biased region" description="Low complexity" evidence="1">
    <location>
        <begin position="206"/>
        <end position="220"/>
    </location>
</feature>
<sequence>MMPISYHQHTSNDYTGFIICGGERRGGVVEGHYDNSTLNRFFKNETTSIILSFGDSDEILNSNETRRVRRSTDGAGVTRKPCERFNIELIVIPLCVAMIPIGLCALLLCTCCCGPKDSRGKLPDNFLKTIASSASIGKRCTSEEMELEYRDGYVQRKDSTKTKFSTVVSYIEPPRRSSVWSIRTNNSIEGSEEDLKCGDEKREEQTSTTQNKISKSSSSGSIVRFNEQVSVLGVDELKTGKR</sequence>
<reference evidence="4" key="1">
    <citation type="submission" date="2024-02" db="UniProtKB">
        <authorList>
            <consortium name="WormBaseParasite"/>
        </authorList>
    </citation>
    <scope>IDENTIFICATION</scope>
</reference>
<accession>A0AAF3F029</accession>
<feature type="compositionally biased region" description="Basic and acidic residues" evidence="1">
    <location>
        <begin position="193"/>
        <end position="205"/>
    </location>
</feature>
<evidence type="ECO:0000256" key="2">
    <source>
        <dbReference type="SAM" id="Phobius"/>
    </source>
</evidence>
<evidence type="ECO:0000256" key="1">
    <source>
        <dbReference type="SAM" id="MobiDB-lite"/>
    </source>
</evidence>
<dbReference type="WBParaSite" id="MBELARI_LOCUS19839">
    <property type="protein sequence ID" value="MBELARI_LOCUS19839"/>
    <property type="gene ID" value="MBELARI_LOCUS19839"/>
</dbReference>
<keyword evidence="3" id="KW-1185">Reference proteome</keyword>
<dbReference type="AlphaFoldDB" id="A0AAF3F029"/>
<feature type="region of interest" description="Disordered" evidence="1">
    <location>
        <begin position="191"/>
        <end position="220"/>
    </location>
</feature>
<protein>
    <submittedName>
        <fullName evidence="4">Uncharacterized protein</fullName>
    </submittedName>
</protein>
<proteinExistence type="predicted"/>